<dbReference type="PANTHER" id="PTHR28047:SF5">
    <property type="entry name" value="PROTEIN DCG1"/>
    <property type="match status" value="1"/>
</dbReference>
<dbReference type="Pfam" id="PF01177">
    <property type="entry name" value="Asp_Glu_race"/>
    <property type="match status" value="1"/>
</dbReference>
<gene>
    <name evidence="2" type="ORF">SAMN05660686_02024</name>
</gene>
<dbReference type="Proteomes" id="UP000198615">
    <property type="component" value="Unassembled WGS sequence"/>
</dbReference>
<protein>
    <submittedName>
        <fullName evidence="2">Asp/Glu/hydantoin racemase</fullName>
    </submittedName>
</protein>
<evidence type="ECO:0000313" key="3">
    <source>
        <dbReference type="Proteomes" id="UP000198615"/>
    </source>
</evidence>
<comment type="caution">
    <text evidence="2">The sequence shown here is derived from an EMBL/GenBank/DDBJ whole genome shotgun (WGS) entry which is preliminary data.</text>
</comment>
<dbReference type="InterPro" id="IPR052186">
    <property type="entry name" value="Hydantoin_racemase-like"/>
</dbReference>
<comment type="similarity">
    <text evidence="1">Belongs to the HyuE racemase family.</text>
</comment>
<accession>A0A8G2BHV4</accession>
<keyword evidence="3" id="KW-1185">Reference proteome</keyword>
<dbReference type="OrthoDB" id="7774147at2"/>
<dbReference type="PANTHER" id="PTHR28047">
    <property type="entry name" value="PROTEIN DCG1"/>
    <property type="match status" value="1"/>
</dbReference>
<dbReference type="Gene3D" id="3.40.50.12500">
    <property type="match status" value="1"/>
</dbReference>
<dbReference type="GO" id="GO:0047661">
    <property type="term" value="F:amino-acid racemase activity"/>
    <property type="evidence" value="ECO:0007669"/>
    <property type="project" value="InterPro"/>
</dbReference>
<proteinExistence type="inferred from homology"/>
<reference evidence="2 3" key="1">
    <citation type="submission" date="2016-10" db="EMBL/GenBank/DDBJ databases">
        <authorList>
            <person name="Varghese N."/>
            <person name="Submissions S."/>
        </authorList>
    </citation>
    <scope>NUCLEOTIDE SEQUENCE [LARGE SCALE GENOMIC DNA]</scope>
    <source>
        <strain evidence="2 3">DSM 18839</strain>
    </source>
</reference>
<organism evidence="2 3">
    <name type="scientific">Thalassobaculum litoreum DSM 18839</name>
    <dbReference type="NCBI Taxonomy" id="1123362"/>
    <lineage>
        <taxon>Bacteria</taxon>
        <taxon>Pseudomonadati</taxon>
        <taxon>Pseudomonadota</taxon>
        <taxon>Alphaproteobacteria</taxon>
        <taxon>Rhodospirillales</taxon>
        <taxon>Thalassobaculaceae</taxon>
        <taxon>Thalassobaculum</taxon>
    </lineage>
</organism>
<dbReference type="AlphaFoldDB" id="A0A8G2BHV4"/>
<name>A0A8G2BHV4_9PROT</name>
<evidence type="ECO:0000256" key="1">
    <source>
        <dbReference type="ARBA" id="ARBA00038414"/>
    </source>
</evidence>
<sequence>MPVGRGAADHLRGALTLSAIDEGPGHSILLLNPNSTRASTDLMGAFAQEALGPGWTVRLKTNEDAPPIITDVAGAERASASLLTLFRDGLDPCEGVILSAFLDPGLEDLRAMLDVPVVGIAEAAMQAAGRHGRFAILSTTPDLNAHLRALAVVYGEGERLVDILRIKGDPYKVMGDPDLLMATLREMLTEATETLEVDAVIVGGGPLAKAARALGAEASLPIVEPVPAAALALKALIETDGP</sequence>
<evidence type="ECO:0000313" key="2">
    <source>
        <dbReference type="EMBL" id="SDF67690.1"/>
    </source>
</evidence>
<dbReference type="RefSeq" id="WP_139189216.1">
    <property type="nucleotide sequence ID" value="NZ_FNBW01000005.1"/>
</dbReference>
<dbReference type="InterPro" id="IPR015942">
    <property type="entry name" value="Asp/Glu/hydantoin_racemase"/>
</dbReference>
<dbReference type="InterPro" id="IPR053714">
    <property type="entry name" value="Iso_Racemase_Enz_sf"/>
</dbReference>
<dbReference type="EMBL" id="FNBW01000005">
    <property type="protein sequence ID" value="SDF67690.1"/>
    <property type="molecule type" value="Genomic_DNA"/>
</dbReference>